<reference evidence="6" key="1">
    <citation type="submission" date="2018-05" db="EMBL/GenBank/DDBJ databases">
        <authorList>
            <person name="Lanie J.A."/>
            <person name="Ng W.-L."/>
            <person name="Kazmierczak K.M."/>
            <person name="Andrzejewski T.M."/>
            <person name="Davidsen T.M."/>
            <person name="Wayne K.J."/>
            <person name="Tettelin H."/>
            <person name="Glass J.I."/>
            <person name="Rusch D."/>
            <person name="Podicherti R."/>
            <person name="Tsui H.-C.T."/>
            <person name="Winkler M.E."/>
        </authorList>
    </citation>
    <scope>NUCLEOTIDE SEQUENCE</scope>
</reference>
<protein>
    <recommendedName>
        <fullName evidence="5">Aminotransferase class I/classII large domain-containing protein</fullName>
    </recommendedName>
</protein>
<keyword evidence="2" id="KW-0032">Aminotransferase</keyword>
<dbReference type="GO" id="GO:0005829">
    <property type="term" value="C:cytosol"/>
    <property type="evidence" value="ECO:0007669"/>
    <property type="project" value="TreeGrafter"/>
</dbReference>
<accession>A0A381U3C7</accession>
<dbReference type="PANTHER" id="PTHR42790:SF4">
    <property type="entry name" value="VALINE--PYRUVATE AMINOTRANSFERASE"/>
    <property type="match status" value="1"/>
</dbReference>
<dbReference type="EMBL" id="UINC01005634">
    <property type="protein sequence ID" value="SVA22574.1"/>
    <property type="molecule type" value="Genomic_DNA"/>
</dbReference>
<sequence>MTIKLSRFGKHFTRPTGASELMDDLGLAIGNKHPSLLLGGGNPGKIPEIQEYFRQRFHDVATSDEGFERMVANYAHPKGESVFCETLADLLVREYGWPITADNILLTAGSQAGFFMLFNLLAGEYPDGSRKKILLPMMPEYIGYMDVGLNETFFVSQIPDIEELNDVFFKYRVDFSTLKVGDDVAAICVSRPTNPTGNVITDQELIKLDEMACEADVPLIIDNAYGFPFPGIVFTEAKQIWNENVVICMSLSKLGLPGVRTGIIVAREEIVEALTRMTAVLSLSVGSVGPVLVQPLVETGEIIKMSRDHIMPFYQKKALIACAHLKQELDGVPFKIHLPEGAFFLWLWIPGLPVTSAELYEKLKAEGVFVISGHHFFPGMDEDWRHRNECLRLSYSQDDDVVANGIRVLGRVVKAILT</sequence>
<comment type="cofactor">
    <cofactor evidence="1">
        <name>pyridoxal 5'-phosphate</name>
        <dbReference type="ChEBI" id="CHEBI:597326"/>
    </cofactor>
</comment>
<evidence type="ECO:0000259" key="5">
    <source>
        <dbReference type="Pfam" id="PF00155"/>
    </source>
</evidence>
<dbReference type="AlphaFoldDB" id="A0A381U3C7"/>
<feature type="domain" description="Aminotransferase class I/classII large" evidence="5">
    <location>
        <begin position="66"/>
        <end position="406"/>
    </location>
</feature>
<dbReference type="InterPro" id="IPR015424">
    <property type="entry name" value="PyrdxlP-dep_Trfase"/>
</dbReference>
<dbReference type="GO" id="GO:0030170">
    <property type="term" value="F:pyridoxal phosphate binding"/>
    <property type="evidence" value="ECO:0007669"/>
    <property type="project" value="InterPro"/>
</dbReference>
<dbReference type="Gene3D" id="3.40.640.10">
    <property type="entry name" value="Type I PLP-dependent aspartate aminotransferase-like (Major domain)"/>
    <property type="match status" value="1"/>
</dbReference>
<dbReference type="GO" id="GO:1901605">
    <property type="term" value="P:alpha-amino acid metabolic process"/>
    <property type="evidence" value="ECO:0007669"/>
    <property type="project" value="TreeGrafter"/>
</dbReference>
<dbReference type="InterPro" id="IPR050859">
    <property type="entry name" value="Class-I_PLP-dep_aminotransf"/>
</dbReference>
<dbReference type="PANTHER" id="PTHR42790">
    <property type="entry name" value="AMINOTRANSFERASE"/>
    <property type="match status" value="1"/>
</dbReference>
<proteinExistence type="predicted"/>
<dbReference type="Pfam" id="PF00155">
    <property type="entry name" value="Aminotran_1_2"/>
    <property type="match status" value="1"/>
</dbReference>
<evidence type="ECO:0000313" key="6">
    <source>
        <dbReference type="EMBL" id="SVA22574.1"/>
    </source>
</evidence>
<name>A0A381U3C7_9ZZZZ</name>
<dbReference type="CDD" id="cd00609">
    <property type="entry name" value="AAT_like"/>
    <property type="match status" value="1"/>
</dbReference>
<evidence type="ECO:0000256" key="2">
    <source>
        <dbReference type="ARBA" id="ARBA00022576"/>
    </source>
</evidence>
<keyword evidence="4" id="KW-0663">Pyridoxal phosphate</keyword>
<evidence type="ECO:0000256" key="4">
    <source>
        <dbReference type="ARBA" id="ARBA00022898"/>
    </source>
</evidence>
<gene>
    <name evidence="6" type="ORF">METZ01_LOCUS75428</name>
</gene>
<evidence type="ECO:0000256" key="3">
    <source>
        <dbReference type="ARBA" id="ARBA00022679"/>
    </source>
</evidence>
<dbReference type="NCBIfam" id="NF006967">
    <property type="entry name" value="PRK09440.1-5"/>
    <property type="match status" value="1"/>
</dbReference>
<keyword evidence="3" id="KW-0808">Transferase</keyword>
<dbReference type="SUPFAM" id="SSF53383">
    <property type="entry name" value="PLP-dependent transferases"/>
    <property type="match status" value="1"/>
</dbReference>
<evidence type="ECO:0000256" key="1">
    <source>
        <dbReference type="ARBA" id="ARBA00001933"/>
    </source>
</evidence>
<organism evidence="6">
    <name type="scientific">marine metagenome</name>
    <dbReference type="NCBI Taxonomy" id="408172"/>
    <lineage>
        <taxon>unclassified sequences</taxon>
        <taxon>metagenomes</taxon>
        <taxon>ecological metagenomes</taxon>
    </lineage>
</organism>
<dbReference type="GO" id="GO:0009042">
    <property type="term" value="F:valine-pyruvate transaminase activity"/>
    <property type="evidence" value="ECO:0007669"/>
    <property type="project" value="TreeGrafter"/>
</dbReference>
<dbReference type="InterPro" id="IPR004839">
    <property type="entry name" value="Aminotransferase_I/II_large"/>
</dbReference>
<dbReference type="NCBIfam" id="NF006964">
    <property type="entry name" value="PRK09440.1-2"/>
    <property type="match status" value="1"/>
</dbReference>
<dbReference type="InterPro" id="IPR015421">
    <property type="entry name" value="PyrdxlP-dep_Trfase_major"/>
</dbReference>